<gene>
    <name evidence="3" type="ORF">H7U19_14810</name>
</gene>
<dbReference type="Pfam" id="PF02517">
    <property type="entry name" value="Rce1-like"/>
    <property type="match status" value="1"/>
</dbReference>
<dbReference type="Proteomes" id="UP000656244">
    <property type="component" value="Unassembled WGS sequence"/>
</dbReference>
<feature type="transmembrane region" description="Helical" evidence="1">
    <location>
        <begin position="5"/>
        <end position="23"/>
    </location>
</feature>
<feature type="transmembrane region" description="Helical" evidence="1">
    <location>
        <begin position="160"/>
        <end position="176"/>
    </location>
</feature>
<dbReference type="EMBL" id="JACNMF010000005">
    <property type="protein sequence ID" value="MBC3759682.1"/>
    <property type="molecule type" value="Genomic_DNA"/>
</dbReference>
<accession>A0A923KLP4</accession>
<proteinExistence type="predicted"/>
<keyword evidence="3" id="KW-0378">Hydrolase</keyword>
<sequence>MKTFYYKCVEFFVLFVMLPISFVVGTSPIVKTATGLIGFLYVVYVLLVVEKEKFRLARDLKWILFWRDTLLKFSVIIALTTIFVSVTNREALFQVVLNKPKLWVFILFVYTLLSVYPQEIIFRTFFFKRYERFFRDKRLLILVNAILFSLAHLFYGNNFVLLITFLGGLLFAWTYVETKSTIMVSIEHAIYGCWLFTVGMGEMLGFPT</sequence>
<feature type="transmembrane region" description="Helical" evidence="1">
    <location>
        <begin position="102"/>
        <end position="126"/>
    </location>
</feature>
<organism evidence="3 4">
    <name type="scientific">Hyunsoonleella aquatilis</name>
    <dbReference type="NCBI Taxonomy" id="2762758"/>
    <lineage>
        <taxon>Bacteria</taxon>
        <taxon>Pseudomonadati</taxon>
        <taxon>Bacteroidota</taxon>
        <taxon>Flavobacteriia</taxon>
        <taxon>Flavobacteriales</taxon>
        <taxon>Flavobacteriaceae</taxon>
    </lineage>
</organism>
<dbReference type="GO" id="GO:0080120">
    <property type="term" value="P:CAAX-box protein maturation"/>
    <property type="evidence" value="ECO:0007669"/>
    <property type="project" value="UniProtKB-ARBA"/>
</dbReference>
<feature type="transmembrane region" description="Helical" evidence="1">
    <location>
        <begin position="70"/>
        <end position="87"/>
    </location>
</feature>
<comment type="caution">
    <text evidence="3">The sequence shown here is derived from an EMBL/GenBank/DDBJ whole genome shotgun (WGS) entry which is preliminary data.</text>
</comment>
<dbReference type="GO" id="GO:0004175">
    <property type="term" value="F:endopeptidase activity"/>
    <property type="evidence" value="ECO:0007669"/>
    <property type="project" value="UniProtKB-ARBA"/>
</dbReference>
<dbReference type="GO" id="GO:0008237">
    <property type="term" value="F:metallopeptidase activity"/>
    <property type="evidence" value="ECO:0007669"/>
    <property type="project" value="UniProtKB-KW"/>
</dbReference>
<keyword evidence="1" id="KW-0472">Membrane</keyword>
<evidence type="ECO:0000256" key="1">
    <source>
        <dbReference type="SAM" id="Phobius"/>
    </source>
</evidence>
<keyword evidence="1" id="KW-1133">Transmembrane helix</keyword>
<evidence type="ECO:0000313" key="3">
    <source>
        <dbReference type="EMBL" id="MBC3759682.1"/>
    </source>
</evidence>
<name>A0A923KLP4_9FLAO</name>
<feature type="transmembrane region" description="Helical" evidence="1">
    <location>
        <begin position="138"/>
        <end position="154"/>
    </location>
</feature>
<keyword evidence="3" id="KW-0482">Metalloprotease</keyword>
<keyword evidence="3" id="KW-0645">Protease</keyword>
<evidence type="ECO:0000313" key="4">
    <source>
        <dbReference type="Proteomes" id="UP000656244"/>
    </source>
</evidence>
<protein>
    <submittedName>
        <fullName evidence="3">CPBP family intramembrane metalloprotease</fullName>
    </submittedName>
</protein>
<evidence type="ECO:0000259" key="2">
    <source>
        <dbReference type="Pfam" id="PF02517"/>
    </source>
</evidence>
<feature type="transmembrane region" description="Helical" evidence="1">
    <location>
        <begin position="188"/>
        <end position="206"/>
    </location>
</feature>
<feature type="transmembrane region" description="Helical" evidence="1">
    <location>
        <begin position="29"/>
        <end position="49"/>
    </location>
</feature>
<dbReference type="InterPro" id="IPR003675">
    <property type="entry name" value="Rce1/LyrA-like_dom"/>
</dbReference>
<dbReference type="AlphaFoldDB" id="A0A923KLP4"/>
<feature type="domain" description="CAAX prenyl protease 2/Lysostaphin resistance protein A-like" evidence="2">
    <location>
        <begin position="102"/>
        <end position="191"/>
    </location>
</feature>
<keyword evidence="1" id="KW-0812">Transmembrane</keyword>
<reference evidence="3" key="1">
    <citation type="submission" date="2020-08" db="EMBL/GenBank/DDBJ databases">
        <title>Hyunsoonleella sp. strain SJ7 genome sequencing and assembly.</title>
        <authorList>
            <person name="Kim I."/>
        </authorList>
    </citation>
    <scope>NUCLEOTIDE SEQUENCE</scope>
    <source>
        <strain evidence="3">SJ7</strain>
    </source>
</reference>
<keyword evidence="4" id="KW-1185">Reference proteome</keyword>